<reference evidence="8 9" key="1">
    <citation type="journal article" date="2024" name="Nat. Commun.">
        <title>Phylogenomics reveals the evolutionary origins of lichenization in chlorophyte algae.</title>
        <authorList>
            <person name="Puginier C."/>
            <person name="Libourel C."/>
            <person name="Otte J."/>
            <person name="Skaloud P."/>
            <person name="Haon M."/>
            <person name="Grisel S."/>
            <person name="Petersen M."/>
            <person name="Berrin J.G."/>
            <person name="Delaux P.M."/>
            <person name="Dal Grande F."/>
            <person name="Keller J."/>
        </authorList>
    </citation>
    <scope>NUCLEOTIDE SEQUENCE [LARGE SCALE GENOMIC DNA]</scope>
    <source>
        <strain evidence="8 9">SAG 2043</strain>
    </source>
</reference>
<evidence type="ECO:0000256" key="3">
    <source>
        <dbReference type="ARBA" id="ARBA00022692"/>
    </source>
</evidence>
<name>A0AAW1R4D5_9CHLO</name>
<dbReference type="EMBL" id="JALJOR010000001">
    <property type="protein sequence ID" value="KAK9828631.1"/>
    <property type="molecule type" value="Genomic_DNA"/>
</dbReference>
<comment type="similarity">
    <text evidence="2">Belongs to the glycosyltransferase 31 family. Beta3-Gal-T subfamily.</text>
</comment>
<dbReference type="PANTHER" id="PTHR23033">
    <property type="entry name" value="BETA1,3-GALACTOSYLTRANSFERASE"/>
    <property type="match status" value="1"/>
</dbReference>
<protein>
    <recommendedName>
        <fullName evidence="10">Hexosyltransferase</fullName>
    </recommendedName>
</protein>
<comment type="subcellular location">
    <subcellularLocation>
        <location evidence="1">Membrane</location>
        <topology evidence="1">Single-pass type II membrane protein</topology>
    </subcellularLocation>
</comment>
<accession>A0AAW1R4D5</accession>
<evidence type="ECO:0008006" key="10">
    <source>
        <dbReference type="Google" id="ProtNLM"/>
    </source>
</evidence>
<evidence type="ECO:0000313" key="8">
    <source>
        <dbReference type="EMBL" id="KAK9828631.1"/>
    </source>
</evidence>
<evidence type="ECO:0000256" key="1">
    <source>
        <dbReference type="ARBA" id="ARBA00004606"/>
    </source>
</evidence>
<keyword evidence="6" id="KW-0472">Membrane</keyword>
<evidence type="ECO:0000256" key="7">
    <source>
        <dbReference type="SAM" id="MobiDB-lite"/>
    </source>
</evidence>
<evidence type="ECO:0000256" key="4">
    <source>
        <dbReference type="ARBA" id="ARBA00022968"/>
    </source>
</evidence>
<dbReference type="AlphaFoldDB" id="A0AAW1R4D5"/>
<sequence>MYYLRISDLSRLLSGGQCKAIGYKSPKKVPEREPLPPLWLDPPEASFRLGDVRLTGNASVRAAIAARAWAENAADPTTLSDLVMAIPSSLDRISLVEAGRSWRRGIHTHVTFELDIAPDPLYNRITQNMAAHNESIGVFADLADSKQFNSKPGDVRAALTPFLANTSVGVGNYKWMLYGDDDTVFYLNNVLELVQGLDHNMPYLITDHVWWPDHRDGRDHFIHANRRAPRCLPCNYRDPLAANKSLVQGQFAAVPACPCTPQVLCEVDNVGAFNRGGCGFNYFHPGNWYFLHGGAGAIISSGLMRQNAFEEVKDYILSHKFTSGDSMFTQVVHDVIHVLPTDPGYGFFRPHIRMFDPGWRGEIARGPEDEQTSDLGNDPGGIIER</sequence>
<comment type="caution">
    <text evidence="8">The sequence shown here is derived from an EMBL/GenBank/DDBJ whole genome shotgun (WGS) entry which is preliminary data.</text>
</comment>
<gene>
    <name evidence="8" type="ORF">WJX72_001195</name>
</gene>
<dbReference type="PANTHER" id="PTHR23033:SF50">
    <property type="entry name" value="HEXOSYLTRANSFERASE"/>
    <property type="match status" value="1"/>
</dbReference>
<evidence type="ECO:0000256" key="5">
    <source>
        <dbReference type="ARBA" id="ARBA00022989"/>
    </source>
</evidence>
<proteinExistence type="inferred from homology"/>
<keyword evidence="5" id="KW-1133">Transmembrane helix</keyword>
<dbReference type="Proteomes" id="UP001489004">
    <property type="component" value="Unassembled WGS sequence"/>
</dbReference>
<keyword evidence="4" id="KW-0735">Signal-anchor</keyword>
<evidence type="ECO:0000256" key="2">
    <source>
        <dbReference type="ARBA" id="ARBA00006462"/>
    </source>
</evidence>
<evidence type="ECO:0000313" key="9">
    <source>
        <dbReference type="Proteomes" id="UP001489004"/>
    </source>
</evidence>
<feature type="region of interest" description="Disordered" evidence="7">
    <location>
        <begin position="360"/>
        <end position="385"/>
    </location>
</feature>
<dbReference type="Gene3D" id="3.90.550.50">
    <property type="match status" value="1"/>
</dbReference>
<keyword evidence="9" id="KW-1185">Reference proteome</keyword>
<organism evidence="8 9">
    <name type="scientific">[Myrmecia] bisecta</name>
    <dbReference type="NCBI Taxonomy" id="41462"/>
    <lineage>
        <taxon>Eukaryota</taxon>
        <taxon>Viridiplantae</taxon>
        <taxon>Chlorophyta</taxon>
        <taxon>core chlorophytes</taxon>
        <taxon>Trebouxiophyceae</taxon>
        <taxon>Trebouxiales</taxon>
        <taxon>Trebouxiaceae</taxon>
        <taxon>Myrmecia</taxon>
    </lineage>
</organism>
<dbReference type="GO" id="GO:0016020">
    <property type="term" value="C:membrane"/>
    <property type="evidence" value="ECO:0007669"/>
    <property type="project" value="UniProtKB-SubCell"/>
</dbReference>
<keyword evidence="3" id="KW-0812">Transmembrane</keyword>
<evidence type="ECO:0000256" key="6">
    <source>
        <dbReference type="ARBA" id="ARBA00023136"/>
    </source>
</evidence>
<dbReference type="InterPro" id="IPR026050">
    <property type="entry name" value="C1GALT1/C1GALT1_chp1"/>
</dbReference>